<dbReference type="InterPro" id="IPR047801">
    <property type="entry name" value="Peptidase_C45"/>
</dbReference>
<dbReference type="AlphaFoldDB" id="A0A5C4JGG1"/>
<dbReference type="GO" id="GO:0016740">
    <property type="term" value="F:transferase activity"/>
    <property type="evidence" value="ECO:0007669"/>
    <property type="project" value="UniProtKB-KW"/>
</dbReference>
<dbReference type="PANTHER" id="PTHR34180:SF1">
    <property type="entry name" value="BETA-ALANYL-DOPAMINE_CARCININE HYDROLASE"/>
    <property type="match status" value="1"/>
</dbReference>
<gene>
    <name evidence="3" type="ORF">ETD83_07655</name>
</gene>
<sequence length="383" mass="41677">MSATPEDSVAESPRGPELFAPSEHDLYRGRLIDVSGDGPARGTVHGEALRDLIAEGLDRWRQDLGERTGRSPKAFMREFLDSTGFVRTVSTLSPDLYEEVLAIAVASNQPKEDLLVYNMMDEQWRFRDDPSTGCSVIGTLVRHNSTYVQGQNMDLPVSMDTSQAMLRIAGDDHQPQQLIMTAAGMIGLFGLNVNGLACCVNTLAMLPSASTGMPVAFIVRQLLKHGDASSAASYLMSVPHASGQHYALADRQGLRSYECSAQGCTAGPPDDKVLHTNHPLWQGEESRTGDQTEGRRHSPTTYARLRVLTDRLDEVRESGHLETLLSSSANGLCVRPTPERATATFCSAEFTLTSPPAVRVALGRPDRTAWRPVGWTARAATPD</sequence>
<evidence type="ECO:0000313" key="4">
    <source>
        <dbReference type="Proteomes" id="UP000309174"/>
    </source>
</evidence>
<dbReference type="Proteomes" id="UP000309174">
    <property type="component" value="Unassembled WGS sequence"/>
</dbReference>
<evidence type="ECO:0000256" key="1">
    <source>
        <dbReference type="SAM" id="MobiDB-lite"/>
    </source>
</evidence>
<dbReference type="NCBIfam" id="NF040521">
    <property type="entry name" value="C45_proenzyme"/>
    <property type="match status" value="1"/>
</dbReference>
<dbReference type="Pfam" id="PF03417">
    <property type="entry name" value="AAT"/>
    <property type="match status" value="1"/>
</dbReference>
<accession>A0A5C4JGG1</accession>
<reference evidence="3 4" key="1">
    <citation type="submission" date="2019-05" db="EMBL/GenBank/DDBJ databases">
        <title>Draft genome sequence of Actinomadura sp. 14C53.</title>
        <authorList>
            <person name="Saricaoglu S."/>
            <person name="Isik K."/>
        </authorList>
    </citation>
    <scope>NUCLEOTIDE SEQUENCE [LARGE SCALE GENOMIC DNA]</scope>
    <source>
        <strain evidence="3 4">14C53</strain>
    </source>
</reference>
<keyword evidence="3" id="KW-0808">Transferase</keyword>
<feature type="region of interest" description="Disordered" evidence="1">
    <location>
        <begin position="280"/>
        <end position="299"/>
    </location>
</feature>
<dbReference type="PANTHER" id="PTHR34180">
    <property type="entry name" value="PEPTIDASE C45"/>
    <property type="match status" value="1"/>
</dbReference>
<comment type="caution">
    <text evidence="3">The sequence shown here is derived from an EMBL/GenBank/DDBJ whole genome shotgun (WGS) entry which is preliminary data.</text>
</comment>
<organism evidence="3 4">
    <name type="scientific">Actinomadura soli</name>
    <dbReference type="NCBI Taxonomy" id="2508997"/>
    <lineage>
        <taxon>Bacteria</taxon>
        <taxon>Bacillati</taxon>
        <taxon>Actinomycetota</taxon>
        <taxon>Actinomycetes</taxon>
        <taxon>Streptosporangiales</taxon>
        <taxon>Thermomonosporaceae</taxon>
        <taxon>Actinomadura</taxon>
    </lineage>
</organism>
<dbReference type="InterPro" id="IPR047794">
    <property type="entry name" value="C45_proenzyme-like"/>
</dbReference>
<feature type="region of interest" description="Disordered" evidence="1">
    <location>
        <begin position="1"/>
        <end position="20"/>
    </location>
</feature>
<dbReference type="EMBL" id="VCKW01000027">
    <property type="protein sequence ID" value="TMR04916.1"/>
    <property type="molecule type" value="Genomic_DNA"/>
</dbReference>
<dbReference type="OrthoDB" id="8109453at2"/>
<protein>
    <submittedName>
        <fullName evidence="3">6-aminopenicillanic acid acyl-transferase</fullName>
    </submittedName>
</protein>
<proteinExistence type="predicted"/>
<dbReference type="RefSeq" id="WP_138644357.1">
    <property type="nucleotide sequence ID" value="NZ_VCKW01000027.1"/>
</dbReference>
<dbReference type="InterPro" id="IPR005079">
    <property type="entry name" value="Peptidase_C45_hydrolase"/>
</dbReference>
<evidence type="ECO:0000259" key="2">
    <source>
        <dbReference type="Pfam" id="PF03417"/>
    </source>
</evidence>
<evidence type="ECO:0000313" key="3">
    <source>
        <dbReference type="EMBL" id="TMR04916.1"/>
    </source>
</evidence>
<dbReference type="Gene3D" id="3.60.60.10">
    <property type="entry name" value="Penicillin V Acylase, Chain A"/>
    <property type="match status" value="1"/>
</dbReference>
<feature type="domain" description="Peptidase C45 hydrolase" evidence="2">
    <location>
        <begin position="145"/>
        <end position="333"/>
    </location>
</feature>
<keyword evidence="4" id="KW-1185">Reference proteome</keyword>
<feature type="compositionally biased region" description="Basic and acidic residues" evidence="1">
    <location>
        <begin position="284"/>
        <end position="296"/>
    </location>
</feature>
<dbReference type="Gene3D" id="1.10.10.2120">
    <property type="match status" value="1"/>
</dbReference>
<name>A0A5C4JGG1_9ACTN</name>